<proteinExistence type="inferred from homology"/>
<evidence type="ECO:0000256" key="5">
    <source>
        <dbReference type="SAM" id="MobiDB-lite"/>
    </source>
</evidence>
<dbReference type="STRING" id="1454004.AW11_00986"/>
<accession>A0A011P5Q0</accession>
<dbReference type="GO" id="GO:0006313">
    <property type="term" value="P:DNA transposition"/>
    <property type="evidence" value="ECO:0007669"/>
    <property type="project" value="InterPro"/>
</dbReference>
<dbReference type="AlphaFoldDB" id="A0A011P5Q0"/>
<dbReference type="Proteomes" id="UP000022141">
    <property type="component" value="Unassembled WGS sequence"/>
</dbReference>
<keyword evidence="3" id="KW-0238">DNA-binding</keyword>
<dbReference type="InterPro" id="IPR047653">
    <property type="entry name" value="Tn3-like_transpos"/>
</dbReference>
<dbReference type="InterPro" id="IPR002513">
    <property type="entry name" value="Tn3_Tnp_DDE_dom"/>
</dbReference>
<gene>
    <name evidence="8" type="ORF">AW11_00986</name>
</gene>
<evidence type="ECO:0000259" key="6">
    <source>
        <dbReference type="Pfam" id="PF01526"/>
    </source>
</evidence>
<feature type="domain" description="DUF4158" evidence="7">
    <location>
        <begin position="5"/>
        <end position="171"/>
    </location>
</feature>
<dbReference type="GO" id="GO:0004803">
    <property type="term" value="F:transposase activity"/>
    <property type="evidence" value="ECO:0007669"/>
    <property type="project" value="InterPro"/>
</dbReference>
<feature type="region of interest" description="Disordered" evidence="5">
    <location>
        <begin position="834"/>
        <end position="875"/>
    </location>
</feature>
<dbReference type="PATRIC" id="fig|1454004.3.peg.1036"/>
<comment type="similarity">
    <text evidence="1">Belongs to the transposase 7 family.</text>
</comment>
<dbReference type="NCBIfam" id="NF033527">
    <property type="entry name" value="transpos_Tn3"/>
    <property type="match status" value="1"/>
</dbReference>
<keyword evidence="2" id="KW-0815">Transposition</keyword>
<comment type="caution">
    <text evidence="8">The sequence shown here is derived from an EMBL/GenBank/DDBJ whole genome shotgun (WGS) entry which is preliminary data.</text>
</comment>
<keyword evidence="9" id="KW-1185">Reference proteome</keyword>
<evidence type="ECO:0000256" key="4">
    <source>
        <dbReference type="ARBA" id="ARBA00023172"/>
    </source>
</evidence>
<keyword evidence="4" id="KW-0233">DNA recombination</keyword>
<evidence type="ECO:0000256" key="1">
    <source>
        <dbReference type="ARBA" id="ARBA00009402"/>
    </source>
</evidence>
<dbReference type="eggNOG" id="COG4644">
    <property type="taxonomic scope" value="Bacteria"/>
</dbReference>
<evidence type="ECO:0000256" key="2">
    <source>
        <dbReference type="ARBA" id="ARBA00022578"/>
    </source>
</evidence>
<feature type="domain" description="Tn3 transposase DDE" evidence="6">
    <location>
        <begin position="585"/>
        <end position="809"/>
    </location>
</feature>
<dbReference type="InterPro" id="IPR025296">
    <property type="entry name" value="DUF4158"/>
</dbReference>
<sequence>MPVSFLSNEQRENYGHYTGAPSPHDLARYFHLDDADHALIAQKRGKHNRLGFAVQLGTVRYLGTFLEDPLAVPVPVLQSLARQLRIEVGSRVLAYRAGEQRWQHRTEIRRSYGYVEITERQVGFRLTRWLYALCWTGTDRPSVLFERAVTWLVTHKVLLPGCSTLERYIARLRSRVEERLWRPLGRGISGEQQKKLENLLLVPAGSRTSPLDRLRTGPVMVNSRSLVLALVRLSAVRELGIRLPAAARIPATRVAALARYAGTAKVGAILRLPHPRRLATLVAYAHCLEASAQDDVLEVLETILRELFGDAIKADRKARLRSLRDLDQAAATLAGACQMLLDTGLPDAELRTRLFEKIPRTTLTQALEGVNTLIRPADNVYYRELDAKYRTVRCFLPALVENIRFGANAAGEPVVAAFDWLRVHMGRKKPGNDAPREVVGKSWRRHVLRDDDSVDFHAYIFCVLDELHTALRRRDVFVAPSWRYADPRTGLLDGAEWEATRPIICRTLGLSADPEPTLTALASELDHTYRAVVDRLPDNPAVRFETTGDKHDLVLSPFDKLDEPASLVALREKVAGLLPRVDLPELILEIAARTGFTDAFTHISERTARAADLPISLCAVLMAEACNTGPEPLIRGDIPALKRERLSRVDQNYVRDDTLTAANAMLVNAQSRLVLATLWGGGEVASADGIRFVVPVRTVHAGPNPKYFGVGRGVTWYNLISDQFSGLNDITVPGTLRDSLILLAVVLEQQTDLQPTQIMTDTGAYSDVVFGLFRLLGYRFSPRLADVGGTRFWRIDPQADLRPAQYRFGTPCQLAEDRTVLGRYVAPGRFAQTRSGAGRRNHAHTPGWRPANTAGTGYRGIWPDRQDHPHADLHR</sequence>
<evidence type="ECO:0000313" key="8">
    <source>
        <dbReference type="EMBL" id="EXI90283.1"/>
    </source>
</evidence>
<reference evidence="8" key="1">
    <citation type="submission" date="2014-02" db="EMBL/GenBank/DDBJ databases">
        <title>Expanding our view of genomic diversity in Candidatus Accumulibacter clades.</title>
        <authorList>
            <person name="Skennerton C.T."/>
            <person name="Barr J.J."/>
            <person name="Slater F.R."/>
            <person name="Bond P.L."/>
            <person name="Tyson G.W."/>
        </authorList>
    </citation>
    <scope>NUCLEOTIDE SEQUENCE [LARGE SCALE GENOMIC DNA]</scope>
</reference>
<dbReference type="GO" id="GO:0003677">
    <property type="term" value="F:DNA binding"/>
    <property type="evidence" value="ECO:0007669"/>
    <property type="project" value="UniProtKB-KW"/>
</dbReference>
<dbReference type="EMBL" id="JEMY01000008">
    <property type="protein sequence ID" value="EXI90283.1"/>
    <property type="molecule type" value="Genomic_DNA"/>
</dbReference>
<feature type="compositionally biased region" description="Basic and acidic residues" evidence="5">
    <location>
        <begin position="862"/>
        <end position="875"/>
    </location>
</feature>
<evidence type="ECO:0000256" key="3">
    <source>
        <dbReference type="ARBA" id="ARBA00023125"/>
    </source>
</evidence>
<dbReference type="Pfam" id="PF13700">
    <property type="entry name" value="DUF4158"/>
    <property type="match status" value="1"/>
</dbReference>
<evidence type="ECO:0000313" key="9">
    <source>
        <dbReference type="Proteomes" id="UP000022141"/>
    </source>
</evidence>
<evidence type="ECO:0000259" key="7">
    <source>
        <dbReference type="Pfam" id="PF13700"/>
    </source>
</evidence>
<dbReference type="Pfam" id="PF01526">
    <property type="entry name" value="DDE_Tnp_Tn3"/>
    <property type="match status" value="1"/>
</dbReference>
<organism evidence="8 9">
    <name type="scientific">Accumulibacter regalis</name>
    <dbReference type="NCBI Taxonomy" id="522306"/>
    <lineage>
        <taxon>Bacteria</taxon>
        <taxon>Pseudomonadati</taxon>
        <taxon>Pseudomonadota</taxon>
        <taxon>Betaproteobacteria</taxon>
        <taxon>Candidatus Accumulibacter</taxon>
    </lineage>
</organism>
<protein>
    <submittedName>
        <fullName evidence="8">Transposase, TnpA family</fullName>
    </submittedName>
</protein>
<name>A0A011P5Q0_ACCRE</name>